<sequence length="435" mass="48696">MKQDIQGNAALPNRRQFLKNGAKASLAFTIVPRFVRGGRGFTAPSDQITLGFIGTGKQSRLLAQYFSGKAKIIAGADVDSQKLDLFKTNAARIGEKNKAALGAHTFTGYADFRDMLHRKDIDAVVVATPDHWHAVASIMSANAGKHVYCEKPLAHSVEEGRAMVNAVKRNKIILQTGSMQRSSGNFRHACELVRNGYIGDVKEVHVNVGTAAIPDYLPGQAIPKNLNWDLWVGPAPYRPFNAELSPPVEKDIYPNWRFYKEYGGGILSDWGAHMFDIAQWALGMDRSAPVLYFPPDGREYQQLTMLYANHVVMKHLDFGRGFGVRFIGTKGKLDVSRGYLDTDPANIVTAQIRPNETQLYKSNDHYMDWLDGIRNHKQPICDVETGHRTSSICCIANIAYWLNRPLHWDPVAEQFVKDKEANALVKASIRRDWKL</sequence>
<dbReference type="Gene3D" id="3.30.360.10">
    <property type="entry name" value="Dihydrodipicolinate Reductase, domain 2"/>
    <property type="match status" value="1"/>
</dbReference>
<dbReference type="InterPro" id="IPR000683">
    <property type="entry name" value="Gfo/Idh/MocA-like_OxRdtase_N"/>
</dbReference>
<accession>A0A1G6X4P7</accession>
<dbReference type="Pfam" id="PF19051">
    <property type="entry name" value="GFO_IDH_MocA_C2"/>
    <property type="match status" value="1"/>
</dbReference>
<dbReference type="GO" id="GO:0000166">
    <property type="term" value="F:nucleotide binding"/>
    <property type="evidence" value="ECO:0007669"/>
    <property type="project" value="InterPro"/>
</dbReference>
<dbReference type="EMBL" id="FMZO01000012">
    <property type="protein sequence ID" value="SDD72266.1"/>
    <property type="molecule type" value="Genomic_DNA"/>
</dbReference>
<feature type="domain" description="Gfo/Idh/MocA-like oxidoreductase N-terminal" evidence="1">
    <location>
        <begin position="50"/>
        <end position="177"/>
    </location>
</feature>
<dbReference type="InterPro" id="IPR036291">
    <property type="entry name" value="NAD(P)-bd_dom_sf"/>
</dbReference>
<feature type="domain" description="Gfo/Idh/MocA-like oxidoreductase bacterial type C-terminal" evidence="2">
    <location>
        <begin position="216"/>
        <end position="434"/>
    </location>
</feature>
<keyword evidence="4" id="KW-1185">Reference proteome</keyword>
<dbReference type="Proteomes" id="UP000198757">
    <property type="component" value="Unassembled WGS sequence"/>
</dbReference>
<dbReference type="InterPro" id="IPR050463">
    <property type="entry name" value="Gfo/Idh/MocA_oxidrdct_glycsds"/>
</dbReference>
<name>A0A1G6X4P7_NIADE</name>
<dbReference type="InterPro" id="IPR043906">
    <property type="entry name" value="Gfo/Idh/MocA_OxRdtase_bact_C"/>
</dbReference>
<dbReference type="STRING" id="1285928.SAMN04487894_112111"/>
<dbReference type="SUPFAM" id="SSF55347">
    <property type="entry name" value="Glyceraldehyde-3-phosphate dehydrogenase-like, C-terminal domain"/>
    <property type="match status" value="1"/>
</dbReference>
<evidence type="ECO:0000259" key="2">
    <source>
        <dbReference type="Pfam" id="PF19051"/>
    </source>
</evidence>
<dbReference type="Pfam" id="PF01408">
    <property type="entry name" value="GFO_IDH_MocA"/>
    <property type="match status" value="1"/>
</dbReference>
<dbReference type="PANTHER" id="PTHR43818:SF5">
    <property type="entry name" value="OXIDOREDUCTASE FAMILY PROTEIN"/>
    <property type="match status" value="1"/>
</dbReference>
<dbReference type="RefSeq" id="WP_090391825.1">
    <property type="nucleotide sequence ID" value="NZ_FMZO01000012.1"/>
</dbReference>
<evidence type="ECO:0000259" key="1">
    <source>
        <dbReference type="Pfam" id="PF01408"/>
    </source>
</evidence>
<gene>
    <name evidence="3" type="ORF">SAMN04487894_112111</name>
</gene>
<dbReference type="Gene3D" id="3.40.50.720">
    <property type="entry name" value="NAD(P)-binding Rossmann-like Domain"/>
    <property type="match status" value="1"/>
</dbReference>
<evidence type="ECO:0000313" key="4">
    <source>
        <dbReference type="Proteomes" id="UP000198757"/>
    </source>
</evidence>
<dbReference type="PANTHER" id="PTHR43818">
    <property type="entry name" value="BCDNA.GH03377"/>
    <property type="match status" value="1"/>
</dbReference>
<organism evidence="3 4">
    <name type="scientific">Niabella drilacis (strain DSM 25811 / CCM 8410 / CCUG 62505 / LMG 26954 / E90)</name>
    <dbReference type="NCBI Taxonomy" id="1285928"/>
    <lineage>
        <taxon>Bacteria</taxon>
        <taxon>Pseudomonadati</taxon>
        <taxon>Bacteroidota</taxon>
        <taxon>Chitinophagia</taxon>
        <taxon>Chitinophagales</taxon>
        <taxon>Chitinophagaceae</taxon>
        <taxon>Niabella</taxon>
    </lineage>
</organism>
<evidence type="ECO:0000313" key="3">
    <source>
        <dbReference type="EMBL" id="SDD72266.1"/>
    </source>
</evidence>
<protein>
    <submittedName>
        <fullName evidence="3">Predicted dehydrogenase</fullName>
    </submittedName>
</protein>
<reference evidence="4" key="1">
    <citation type="submission" date="2016-10" db="EMBL/GenBank/DDBJ databases">
        <authorList>
            <person name="Varghese N."/>
            <person name="Submissions S."/>
        </authorList>
    </citation>
    <scope>NUCLEOTIDE SEQUENCE [LARGE SCALE GENOMIC DNA]</scope>
    <source>
        <strain evidence="4">DSM 25811 / CCM 8410 / LMG 26954 / E90</strain>
    </source>
</reference>
<dbReference type="OrthoDB" id="9763611at2"/>
<dbReference type="AlphaFoldDB" id="A0A1G6X4P7"/>
<dbReference type="SUPFAM" id="SSF51735">
    <property type="entry name" value="NAD(P)-binding Rossmann-fold domains"/>
    <property type="match status" value="1"/>
</dbReference>
<proteinExistence type="predicted"/>